<reference evidence="1 2" key="1">
    <citation type="submission" date="2014-04" db="EMBL/GenBank/DDBJ databases">
        <authorList>
            <consortium name="DOE Joint Genome Institute"/>
            <person name="Kuo A."/>
            <person name="Ruytinx J."/>
            <person name="Rineau F."/>
            <person name="Colpaert J."/>
            <person name="Kohler A."/>
            <person name="Nagy L.G."/>
            <person name="Floudas D."/>
            <person name="Copeland A."/>
            <person name="Barry K.W."/>
            <person name="Cichocki N."/>
            <person name="Veneault-Fourrey C."/>
            <person name="LaButti K."/>
            <person name="Lindquist E.A."/>
            <person name="Lipzen A."/>
            <person name="Lundell T."/>
            <person name="Morin E."/>
            <person name="Murat C."/>
            <person name="Sun H."/>
            <person name="Tunlid A."/>
            <person name="Henrissat B."/>
            <person name="Grigoriev I.V."/>
            <person name="Hibbett D.S."/>
            <person name="Martin F."/>
            <person name="Nordberg H.P."/>
            <person name="Cantor M.N."/>
            <person name="Hua S.X."/>
        </authorList>
    </citation>
    <scope>NUCLEOTIDE SEQUENCE [LARGE SCALE GENOMIC DNA]</scope>
    <source>
        <strain evidence="1 2">UH-Slu-Lm8-n1</strain>
    </source>
</reference>
<dbReference type="OrthoDB" id="3265515at2759"/>
<protein>
    <submittedName>
        <fullName evidence="1">Uncharacterized protein</fullName>
    </submittedName>
</protein>
<keyword evidence="2" id="KW-1185">Reference proteome</keyword>
<evidence type="ECO:0000313" key="1">
    <source>
        <dbReference type="EMBL" id="KIK36448.1"/>
    </source>
</evidence>
<dbReference type="HOGENOM" id="CLU_3038200_0_0_1"/>
<dbReference type="Proteomes" id="UP000054485">
    <property type="component" value="Unassembled WGS sequence"/>
</dbReference>
<name>A0A0D0AX63_9AGAM</name>
<reference evidence="2" key="2">
    <citation type="submission" date="2015-01" db="EMBL/GenBank/DDBJ databases">
        <title>Evolutionary Origins and Diversification of the Mycorrhizal Mutualists.</title>
        <authorList>
            <consortium name="DOE Joint Genome Institute"/>
            <consortium name="Mycorrhizal Genomics Consortium"/>
            <person name="Kohler A."/>
            <person name="Kuo A."/>
            <person name="Nagy L.G."/>
            <person name="Floudas D."/>
            <person name="Copeland A."/>
            <person name="Barry K.W."/>
            <person name="Cichocki N."/>
            <person name="Veneault-Fourrey C."/>
            <person name="LaButti K."/>
            <person name="Lindquist E.A."/>
            <person name="Lipzen A."/>
            <person name="Lundell T."/>
            <person name="Morin E."/>
            <person name="Murat C."/>
            <person name="Riley R."/>
            <person name="Ohm R."/>
            <person name="Sun H."/>
            <person name="Tunlid A."/>
            <person name="Henrissat B."/>
            <person name="Grigoriev I.V."/>
            <person name="Hibbett D.S."/>
            <person name="Martin F."/>
        </authorList>
    </citation>
    <scope>NUCLEOTIDE SEQUENCE [LARGE SCALE GENOMIC DNA]</scope>
    <source>
        <strain evidence="2">UH-Slu-Lm8-n1</strain>
    </source>
</reference>
<sequence>AKLVAEGRHRTSPRESLPKYLRINMLPLSLSAIKQAHRERILTRWANIWSTSPRF</sequence>
<dbReference type="STRING" id="930992.A0A0D0AX63"/>
<feature type="non-terminal residue" evidence="1">
    <location>
        <position position="1"/>
    </location>
</feature>
<evidence type="ECO:0000313" key="2">
    <source>
        <dbReference type="Proteomes" id="UP000054485"/>
    </source>
</evidence>
<organism evidence="1 2">
    <name type="scientific">Suillus luteus UH-Slu-Lm8-n1</name>
    <dbReference type="NCBI Taxonomy" id="930992"/>
    <lineage>
        <taxon>Eukaryota</taxon>
        <taxon>Fungi</taxon>
        <taxon>Dikarya</taxon>
        <taxon>Basidiomycota</taxon>
        <taxon>Agaricomycotina</taxon>
        <taxon>Agaricomycetes</taxon>
        <taxon>Agaricomycetidae</taxon>
        <taxon>Boletales</taxon>
        <taxon>Suillineae</taxon>
        <taxon>Suillaceae</taxon>
        <taxon>Suillus</taxon>
    </lineage>
</organism>
<dbReference type="InParanoid" id="A0A0D0AX63"/>
<gene>
    <name evidence="1" type="ORF">CY34DRAFT_94356</name>
</gene>
<dbReference type="EMBL" id="KN835528">
    <property type="protein sequence ID" value="KIK36448.1"/>
    <property type="molecule type" value="Genomic_DNA"/>
</dbReference>
<accession>A0A0D0AX63</accession>
<dbReference type="AlphaFoldDB" id="A0A0D0AX63"/>
<proteinExistence type="predicted"/>